<dbReference type="EMBL" id="CM047739">
    <property type="protein sequence ID" value="KAJ0042892.1"/>
    <property type="molecule type" value="Genomic_DNA"/>
</dbReference>
<keyword evidence="2" id="KW-1185">Reference proteome</keyword>
<protein>
    <submittedName>
        <fullName evidence="1">Uncharacterized protein</fullName>
    </submittedName>
</protein>
<reference evidence="2" key="1">
    <citation type="journal article" date="2023" name="G3 (Bethesda)">
        <title>Genome assembly and association tests identify interacting loci associated with vigor, precocity, and sex in interspecific pistachio rootstocks.</title>
        <authorList>
            <person name="Palmer W."/>
            <person name="Jacygrad E."/>
            <person name="Sagayaradj S."/>
            <person name="Cavanaugh K."/>
            <person name="Han R."/>
            <person name="Bertier L."/>
            <person name="Beede B."/>
            <person name="Kafkas S."/>
            <person name="Golino D."/>
            <person name="Preece J."/>
            <person name="Michelmore R."/>
        </authorList>
    </citation>
    <scope>NUCLEOTIDE SEQUENCE [LARGE SCALE GENOMIC DNA]</scope>
</reference>
<accession>A0ACC0YW85</accession>
<gene>
    <name evidence="1" type="ORF">Pint_18363</name>
</gene>
<name>A0ACC0YW85_9ROSI</name>
<sequence length="335" mass="37551">MVNKQDDSSTSLPASSSRRANSPKNVRHLKTNVGCISGIFRFVYGYNNRRHGKFITSGKKQEKNSASSSLEEESKTANGPPRSSHSVPRSPTLPAEIRRSITVKSPENLQTTPPSAVLTAESPADKRRKLLEALEKCDEDLKALKKIIDVVKSSVSTIADEENNNKNNDENFGGRDNKCLELNGELQPSPVSVLEDFMTTASLMSGYSRRYTNGRVMQQQMKQQKPKKKPGEDDEMSSICFLDRSRGESNQTIKSSSGDHQEKVTSPMWASKAMIESVNEVCKDIAWGEKREIGRIGLVLQDRICRDLIEEIVRELECFPMFSLPFEACKRSLRF</sequence>
<evidence type="ECO:0000313" key="2">
    <source>
        <dbReference type="Proteomes" id="UP001163603"/>
    </source>
</evidence>
<evidence type="ECO:0000313" key="1">
    <source>
        <dbReference type="EMBL" id="KAJ0042892.1"/>
    </source>
</evidence>
<dbReference type="Proteomes" id="UP001163603">
    <property type="component" value="Chromosome 4"/>
</dbReference>
<comment type="caution">
    <text evidence="1">The sequence shown here is derived from an EMBL/GenBank/DDBJ whole genome shotgun (WGS) entry which is preliminary data.</text>
</comment>
<proteinExistence type="predicted"/>
<organism evidence="1 2">
    <name type="scientific">Pistacia integerrima</name>
    <dbReference type="NCBI Taxonomy" id="434235"/>
    <lineage>
        <taxon>Eukaryota</taxon>
        <taxon>Viridiplantae</taxon>
        <taxon>Streptophyta</taxon>
        <taxon>Embryophyta</taxon>
        <taxon>Tracheophyta</taxon>
        <taxon>Spermatophyta</taxon>
        <taxon>Magnoliopsida</taxon>
        <taxon>eudicotyledons</taxon>
        <taxon>Gunneridae</taxon>
        <taxon>Pentapetalae</taxon>
        <taxon>rosids</taxon>
        <taxon>malvids</taxon>
        <taxon>Sapindales</taxon>
        <taxon>Anacardiaceae</taxon>
        <taxon>Pistacia</taxon>
    </lineage>
</organism>